<comment type="caution">
    <text evidence="1">The sequence shown here is derived from an EMBL/GenBank/DDBJ whole genome shotgun (WGS) entry which is preliminary data.</text>
</comment>
<dbReference type="Proteomes" id="UP001305779">
    <property type="component" value="Unassembled WGS sequence"/>
</dbReference>
<gene>
    <name evidence="1" type="ORF">PRZ48_006186</name>
</gene>
<evidence type="ECO:0000313" key="2">
    <source>
        <dbReference type="Proteomes" id="UP001305779"/>
    </source>
</evidence>
<dbReference type="Gene3D" id="1.20.1280.140">
    <property type="match status" value="1"/>
</dbReference>
<organism evidence="1 2">
    <name type="scientific">Zasmidium cellare</name>
    <name type="common">Wine cellar mold</name>
    <name type="synonym">Racodium cellare</name>
    <dbReference type="NCBI Taxonomy" id="395010"/>
    <lineage>
        <taxon>Eukaryota</taxon>
        <taxon>Fungi</taxon>
        <taxon>Dikarya</taxon>
        <taxon>Ascomycota</taxon>
        <taxon>Pezizomycotina</taxon>
        <taxon>Dothideomycetes</taxon>
        <taxon>Dothideomycetidae</taxon>
        <taxon>Mycosphaerellales</taxon>
        <taxon>Mycosphaerellaceae</taxon>
        <taxon>Zasmidium</taxon>
    </lineage>
</organism>
<reference evidence="1 2" key="1">
    <citation type="journal article" date="2023" name="G3 (Bethesda)">
        <title>A chromosome-level genome assembly of Zasmidium syzygii isolated from banana leaves.</title>
        <authorList>
            <person name="van Westerhoven A.C."/>
            <person name="Mehrabi R."/>
            <person name="Talebi R."/>
            <person name="Steentjes M.B.F."/>
            <person name="Corcolon B."/>
            <person name="Chong P.A."/>
            <person name="Kema G.H.J."/>
            <person name="Seidl M.F."/>
        </authorList>
    </citation>
    <scope>NUCLEOTIDE SEQUENCE [LARGE SCALE GENOMIC DNA]</scope>
    <source>
        <strain evidence="1 2">P124</strain>
    </source>
</reference>
<dbReference type="PANTHER" id="PTHR38123">
    <property type="entry name" value="CELL WALL SERINE-THREONINE-RICH GALACTOMANNOPROTEIN MP1 (AFU_ORTHOLOGUE AFUA_4G03240)"/>
    <property type="match status" value="1"/>
</dbReference>
<dbReference type="EMBL" id="JAXOVC010000004">
    <property type="protein sequence ID" value="KAK4502760.1"/>
    <property type="molecule type" value="Genomic_DNA"/>
</dbReference>
<evidence type="ECO:0000313" key="1">
    <source>
        <dbReference type="EMBL" id="KAK4502760.1"/>
    </source>
</evidence>
<proteinExistence type="predicted"/>
<protein>
    <submittedName>
        <fullName evidence="1">Uncharacterized protein</fullName>
    </submittedName>
</protein>
<dbReference type="PANTHER" id="PTHR38123:SF1">
    <property type="entry name" value="HYDROPHOBIC SURFACE BINDING PROTEIN"/>
    <property type="match status" value="1"/>
</dbReference>
<dbReference type="Pfam" id="PF12296">
    <property type="entry name" value="HsbA"/>
    <property type="match status" value="1"/>
</dbReference>
<accession>A0ABR0EMR1</accession>
<name>A0ABR0EMR1_ZASCE</name>
<sequence length="173" mass="18457">MMRLSNFSKLAQSAKAALTSRDAASTQQNLETINAAVQKLTATVDGYNGGLLAANSISNDEAALGQKIKDAIKDANASEMVTEEEAKAIIKYITDTLEPNIRTCMTSLQAKKEQLKSAGLQGTVSGDMEDLRKLTNDLSTALLAKSPEGTREDGKKAMQLVDGDFEVAIKAFV</sequence>
<keyword evidence="2" id="KW-1185">Reference proteome</keyword>
<dbReference type="InterPro" id="IPR021054">
    <property type="entry name" value="Cell_wall_mannoprotein_1"/>
</dbReference>